<dbReference type="EMBL" id="JARPTC010000015">
    <property type="protein sequence ID" value="MDO7787654.1"/>
    <property type="molecule type" value="Genomic_DNA"/>
</dbReference>
<proteinExistence type="predicted"/>
<dbReference type="Pfam" id="PF09835">
    <property type="entry name" value="DUF2062"/>
    <property type="match status" value="1"/>
</dbReference>
<feature type="domain" description="DUF2062" evidence="2">
    <location>
        <begin position="5"/>
        <end position="147"/>
    </location>
</feature>
<sequence length="198" mass="22616">MIFKQLQDTCDKLLRLKDCPYRLAKSISLGFGLAFLPLPGINIPLGIILGKILKLNIVAVTLPALLLTYISPFLYIFNYKTGARLIGHDDTPPQEYTFDYDLTFIDKVIDFFQTAGPAYLLGSAINALLISVLSYFIFLFIYNKTNKLTARIDRKKIRLNKANSRSRFPFFLGRIKNPRGLWKKIKKDTSEDNKKFPG</sequence>
<dbReference type="InterPro" id="IPR018639">
    <property type="entry name" value="DUF2062"/>
</dbReference>
<dbReference type="RefSeq" id="WP_304542865.1">
    <property type="nucleotide sequence ID" value="NZ_JARPTC010000015.1"/>
</dbReference>
<accession>A0AAW7ZD41</accession>
<dbReference type="PANTHER" id="PTHR40547">
    <property type="entry name" value="SLL0298 PROTEIN"/>
    <property type="match status" value="1"/>
</dbReference>
<feature type="transmembrane region" description="Helical" evidence="1">
    <location>
        <begin position="118"/>
        <end position="142"/>
    </location>
</feature>
<evidence type="ECO:0000259" key="2">
    <source>
        <dbReference type="Pfam" id="PF09835"/>
    </source>
</evidence>
<protein>
    <submittedName>
        <fullName evidence="3">DUF2062 domain-containing protein</fullName>
    </submittedName>
</protein>
<reference evidence="3" key="1">
    <citation type="journal article" date="2023" name="J. Hazard. Mater.">
        <title>Anaerobic biodegradation of pyrene and benzo[a]pyrene by a new sulfate-reducing Desulforamulus aquiferis strain DSA.</title>
        <authorList>
            <person name="Zhang Z."/>
            <person name="Sun J."/>
            <person name="Gong X."/>
            <person name="Wang C."/>
            <person name="Wang H."/>
        </authorList>
    </citation>
    <scope>NUCLEOTIDE SEQUENCE</scope>
    <source>
        <strain evidence="3">DSA</strain>
    </source>
</reference>
<keyword evidence="1" id="KW-0812">Transmembrane</keyword>
<name>A0AAW7ZD41_9FIRM</name>
<gene>
    <name evidence="3" type="ORF">P6N53_10540</name>
</gene>
<keyword evidence="4" id="KW-1185">Reference proteome</keyword>
<evidence type="ECO:0000313" key="3">
    <source>
        <dbReference type="EMBL" id="MDO7787654.1"/>
    </source>
</evidence>
<dbReference type="AlphaFoldDB" id="A0AAW7ZD41"/>
<evidence type="ECO:0000256" key="1">
    <source>
        <dbReference type="SAM" id="Phobius"/>
    </source>
</evidence>
<dbReference type="PANTHER" id="PTHR40547:SF1">
    <property type="entry name" value="SLL0298 PROTEIN"/>
    <property type="match status" value="1"/>
</dbReference>
<feature type="transmembrane region" description="Helical" evidence="1">
    <location>
        <begin position="27"/>
        <end position="50"/>
    </location>
</feature>
<keyword evidence="1" id="KW-0472">Membrane</keyword>
<comment type="caution">
    <text evidence="3">The sequence shown here is derived from an EMBL/GenBank/DDBJ whole genome shotgun (WGS) entry which is preliminary data.</text>
</comment>
<organism evidence="3 4">
    <name type="scientific">Desulforamulus aquiferis</name>
    <dbReference type="NCBI Taxonomy" id="1397668"/>
    <lineage>
        <taxon>Bacteria</taxon>
        <taxon>Bacillati</taxon>
        <taxon>Bacillota</taxon>
        <taxon>Clostridia</taxon>
        <taxon>Eubacteriales</taxon>
        <taxon>Peptococcaceae</taxon>
        <taxon>Desulforamulus</taxon>
    </lineage>
</organism>
<reference evidence="3" key="2">
    <citation type="submission" date="2023-03" db="EMBL/GenBank/DDBJ databases">
        <authorList>
            <person name="Zhang Z."/>
        </authorList>
    </citation>
    <scope>NUCLEOTIDE SEQUENCE</scope>
    <source>
        <strain evidence="3">DSA</strain>
    </source>
</reference>
<evidence type="ECO:0000313" key="4">
    <source>
        <dbReference type="Proteomes" id="UP001172911"/>
    </source>
</evidence>
<feature type="transmembrane region" description="Helical" evidence="1">
    <location>
        <begin position="57"/>
        <end position="77"/>
    </location>
</feature>
<dbReference type="Proteomes" id="UP001172911">
    <property type="component" value="Unassembled WGS sequence"/>
</dbReference>
<keyword evidence="1" id="KW-1133">Transmembrane helix</keyword>